<organism evidence="1 2">
    <name type="scientific">Acanthocheilonema viteae</name>
    <name type="common">Filarial nematode worm</name>
    <name type="synonym">Dipetalonema viteae</name>
    <dbReference type="NCBI Taxonomy" id="6277"/>
    <lineage>
        <taxon>Eukaryota</taxon>
        <taxon>Metazoa</taxon>
        <taxon>Ecdysozoa</taxon>
        <taxon>Nematoda</taxon>
        <taxon>Chromadorea</taxon>
        <taxon>Rhabditida</taxon>
        <taxon>Spirurina</taxon>
        <taxon>Spiruromorpha</taxon>
        <taxon>Filarioidea</taxon>
        <taxon>Onchocercidae</taxon>
        <taxon>Acanthocheilonema</taxon>
    </lineage>
</organism>
<dbReference type="OrthoDB" id="5874808at2759"/>
<sequence>MHSYRNRVHNLCTFICCACKNICGSSENSRNVLASGRNEIDGPSSYTHSYFQNSQSYKIPSNNFNTIPYTIDERDTLVPMVPLLPNDEKKNIDHESIKAHNPQSSLPAPVNQYAIDRIMQENNLQKSTFERPTGELDTIGEISTIPIPYTTIAAATTTAIANFDYDDSKNYLSTNQINAKKNTGKIDNSGECDNPCDELPDYSSNFSGTQPETTSPADYDEFGKSEQEEKKDYYDEVEDERNIPIAFSSYPTLKKQSMDIIPKKSCQFCNNSNLKEAKLLHYNVQEQLASIPMKQNYQKANILKSKSGLNISANNIFKLLNNANSSNVGIEGQKNLAQLQPHEQSTATNSYEKFAHRLTNYNSLFQINSPIKELNATGQSNVSQFSSLTSTKKPNNKSANFSIKSFKLINVKALKNTSANEQLNIPSNDNWKQNLSLKSFVKQRNISAQINNELSKLQRIIRNNGVLTTTATATTTTTANNLQFWNIRKKPKQTKFINGFSYHKQKKPKIIDMRNKFRNAPILQMQRHIWPNMIITEKERKKLTKPPPTLITTTTTTTTIPLSVINNTLSPLNSSIEQQQILIRKIKTKRPIRARRVKIFDVNIFKSDKMPSLLDLY</sequence>
<gene>
    <name evidence="1" type="ORF">NAV_LOCUS649</name>
</gene>
<dbReference type="EMBL" id="UPTC01000043">
    <property type="protein sequence ID" value="VBB25819.1"/>
    <property type="molecule type" value="Genomic_DNA"/>
</dbReference>
<name>A0A498S7Q9_ACAVI</name>
<keyword evidence="2" id="KW-1185">Reference proteome</keyword>
<dbReference type="AlphaFoldDB" id="A0A498S7Q9"/>
<reference evidence="1 2" key="1">
    <citation type="submission" date="2018-08" db="EMBL/GenBank/DDBJ databases">
        <authorList>
            <person name="Laetsch R D."/>
            <person name="Stevens L."/>
            <person name="Kumar S."/>
            <person name="Blaxter L. M."/>
        </authorList>
    </citation>
    <scope>NUCLEOTIDE SEQUENCE [LARGE SCALE GENOMIC DNA]</scope>
</reference>
<dbReference type="Proteomes" id="UP000276991">
    <property type="component" value="Unassembled WGS sequence"/>
</dbReference>
<evidence type="ECO:0000313" key="2">
    <source>
        <dbReference type="Proteomes" id="UP000276991"/>
    </source>
</evidence>
<proteinExistence type="predicted"/>
<accession>A0A498S7Q9</accession>
<protein>
    <submittedName>
        <fullName evidence="1">Uncharacterized protein</fullName>
    </submittedName>
</protein>
<evidence type="ECO:0000313" key="1">
    <source>
        <dbReference type="EMBL" id="VBB25819.1"/>
    </source>
</evidence>